<dbReference type="Pfam" id="PF19278">
    <property type="entry name" value="Hydant_A_C"/>
    <property type="match status" value="1"/>
</dbReference>
<name>A0A9X2DS68_9BACI</name>
<evidence type="ECO:0000259" key="2">
    <source>
        <dbReference type="Pfam" id="PF05378"/>
    </source>
</evidence>
<dbReference type="GO" id="GO:0006749">
    <property type="term" value="P:glutathione metabolic process"/>
    <property type="evidence" value="ECO:0007669"/>
    <property type="project" value="TreeGrafter"/>
</dbReference>
<evidence type="ECO:0000313" key="4">
    <source>
        <dbReference type="EMBL" id="MCM3715726.1"/>
    </source>
</evidence>
<reference evidence="4" key="1">
    <citation type="submission" date="2022-05" db="EMBL/GenBank/DDBJ databases">
        <title>Comparative Genomics of Spacecraft Associated Microbes.</title>
        <authorList>
            <person name="Tran M.T."/>
            <person name="Wright A."/>
            <person name="Seuylemezian A."/>
            <person name="Eisen J."/>
            <person name="Coil D."/>
        </authorList>
    </citation>
    <scope>NUCLEOTIDE SEQUENCE</scope>
    <source>
        <strain evidence="4">214.1.1</strain>
    </source>
</reference>
<comment type="caution">
    <text evidence="4">The sequence shown here is derived from an EMBL/GenBank/DDBJ whole genome shotgun (WGS) entry which is preliminary data.</text>
</comment>
<evidence type="ECO:0000259" key="1">
    <source>
        <dbReference type="Pfam" id="PF01968"/>
    </source>
</evidence>
<proteinExistence type="predicted"/>
<dbReference type="PANTHER" id="PTHR11365">
    <property type="entry name" value="5-OXOPROLINASE RELATED"/>
    <property type="match status" value="1"/>
</dbReference>
<feature type="domain" description="Hydantoinase/oxoprolinase N-terminal" evidence="2">
    <location>
        <begin position="4"/>
        <end position="185"/>
    </location>
</feature>
<gene>
    <name evidence="4" type="ORF">M3202_16805</name>
</gene>
<dbReference type="InterPro" id="IPR008040">
    <property type="entry name" value="Hydant_A_N"/>
</dbReference>
<organism evidence="4 5">
    <name type="scientific">Halalkalibacter oceani</name>
    <dbReference type="NCBI Taxonomy" id="1653776"/>
    <lineage>
        <taxon>Bacteria</taxon>
        <taxon>Bacillati</taxon>
        <taxon>Bacillota</taxon>
        <taxon>Bacilli</taxon>
        <taxon>Bacillales</taxon>
        <taxon>Bacillaceae</taxon>
        <taxon>Halalkalibacter</taxon>
    </lineage>
</organism>
<dbReference type="EMBL" id="JAMBOL010000020">
    <property type="protein sequence ID" value="MCM3715726.1"/>
    <property type="molecule type" value="Genomic_DNA"/>
</dbReference>
<dbReference type="PANTHER" id="PTHR11365:SF23">
    <property type="entry name" value="HYPOTHETICAL 5-OXOPROLINASE (EUROFUNG)-RELATED"/>
    <property type="match status" value="1"/>
</dbReference>
<evidence type="ECO:0000259" key="3">
    <source>
        <dbReference type="Pfam" id="PF19278"/>
    </source>
</evidence>
<dbReference type="InterPro" id="IPR043129">
    <property type="entry name" value="ATPase_NBD"/>
</dbReference>
<feature type="domain" description="Acetophenone carboxylase-like C-terminal" evidence="3">
    <location>
        <begin position="510"/>
        <end position="681"/>
    </location>
</feature>
<dbReference type="InterPro" id="IPR045079">
    <property type="entry name" value="Oxoprolinase-like"/>
</dbReference>
<dbReference type="InterPro" id="IPR049517">
    <property type="entry name" value="ACX-like_C"/>
</dbReference>
<dbReference type="Pfam" id="PF01968">
    <property type="entry name" value="Hydantoinase_A"/>
    <property type="match status" value="1"/>
</dbReference>
<dbReference type="GO" id="GO:0017168">
    <property type="term" value="F:5-oxoprolinase (ATP-hydrolyzing) activity"/>
    <property type="evidence" value="ECO:0007669"/>
    <property type="project" value="TreeGrafter"/>
</dbReference>
<dbReference type="AlphaFoldDB" id="A0A9X2DS68"/>
<protein>
    <submittedName>
        <fullName evidence="4">Hydantoinase/oxoprolinase family protein</fullName>
    </submittedName>
</protein>
<feature type="domain" description="Hydantoinase A/oxoprolinase" evidence="1">
    <location>
        <begin position="206"/>
        <end position="494"/>
    </location>
</feature>
<dbReference type="Pfam" id="PF05378">
    <property type="entry name" value="Hydant_A_N"/>
    <property type="match status" value="1"/>
</dbReference>
<evidence type="ECO:0000313" key="5">
    <source>
        <dbReference type="Proteomes" id="UP001139179"/>
    </source>
</evidence>
<dbReference type="RefSeq" id="WP_251224433.1">
    <property type="nucleotide sequence ID" value="NZ_JAMBOL010000020.1"/>
</dbReference>
<sequence>MKLFGVDVGGTFTDVIFNDTESKLTEIHKVPTTLEDPSKGVVRGILELCEQQSIDKTTIDHIFHGTTIATNAILEYDGAKTGMLTTKGYRDIIHIGRHQRPHNYSIMQEIPWQDRPLVQRRNRLPVTERQGPAKGEVITTLDEQEVRSSVATLKKAGVESIIVNFLFSYINPQHEQRVKEIINEEYPEAFVTISSDVSPQFREFERFTTAAVNGFVGPKVKNYIKNLEANLKECGIEAELHIMCSNGGVATPTTVSEKPVNTLLSGPAAGILGGAWSGQLSNRSKLITFDVGGTSADIGIITDSGYAESSARDTWIAGYPVMVPMIDIHTIGAGGGSIAHIDEGGAFKVGPRSAGSRPGPACYGHGGLKPTVSDANVVLGRIDSENFLGGEMQIFTNAAYKVIEELAQQLGMSTEKTAEGVLQIMNNNMANAIREKTIQKGEDPREFTLVAFGGAGPLHAVEVAQILSIPEVLVPLYPGINSGAGLLTTDLKYDVIKTEFMLSTELDFLQLNADYDALSAQLVLQLIEDGIKKEHIQINRSADCRYVGQGYELRVDIPTGEINEETIQEAFEAFHESHKVEYGHHFLESPIEIVNIRVTGVGEMPKIEKKDVSHPYKLDDAIVKKGEATFNIGGSLEKLETTFYQRSKLPVGVEFSGPSIVLQKDTTTVIPPNCTAHVEKFGNIIIKVGV</sequence>
<accession>A0A9X2DS68</accession>
<dbReference type="GO" id="GO:0005829">
    <property type="term" value="C:cytosol"/>
    <property type="evidence" value="ECO:0007669"/>
    <property type="project" value="TreeGrafter"/>
</dbReference>
<dbReference type="InterPro" id="IPR002821">
    <property type="entry name" value="Hydantoinase_A"/>
</dbReference>
<dbReference type="Proteomes" id="UP001139179">
    <property type="component" value="Unassembled WGS sequence"/>
</dbReference>
<keyword evidence="5" id="KW-1185">Reference proteome</keyword>
<dbReference type="SUPFAM" id="SSF53067">
    <property type="entry name" value="Actin-like ATPase domain"/>
    <property type="match status" value="1"/>
</dbReference>